<keyword evidence="2" id="KW-1185">Reference proteome</keyword>
<comment type="caution">
    <text evidence="1">The sequence shown here is derived from an EMBL/GenBank/DDBJ whole genome shotgun (WGS) entry which is preliminary data.</text>
</comment>
<protein>
    <submittedName>
        <fullName evidence="1">DUF4230 domain-containing protein</fullName>
    </submittedName>
</protein>
<evidence type="ECO:0000313" key="1">
    <source>
        <dbReference type="EMBL" id="MFC3713375.1"/>
    </source>
</evidence>
<dbReference type="RefSeq" id="WP_380861811.1">
    <property type="nucleotide sequence ID" value="NZ_JBHRXV010000011.1"/>
</dbReference>
<dbReference type="Proteomes" id="UP001595615">
    <property type="component" value="Unassembled WGS sequence"/>
</dbReference>
<dbReference type="EMBL" id="JBHRXV010000011">
    <property type="protein sequence ID" value="MFC3713375.1"/>
    <property type="molecule type" value="Genomic_DNA"/>
</dbReference>
<reference evidence="2" key="1">
    <citation type="journal article" date="2019" name="Int. J. Syst. Evol. Microbiol.">
        <title>The Global Catalogue of Microorganisms (GCM) 10K type strain sequencing project: providing services to taxonomists for standard genome sequencing and annotation.</title>
        <authorList>
            <consortium name="The Broad Institute Genomics Platform"/>
            <consortium name="The Broad Institute Genome Sequencing Center for Infectious Disease"/>
            <person name="Wu L."/>
            <person name="Ma J."/>
        </authorList>
    </citation>
    <scope>NUCLEOTIDE SEQUENCE [LARGE SCALE GENOMIC DNA]</scope>
    <source>
        <strain evidence="2">KCTC 42644</strain>
    </source>
</reference>
<name>A0ABV7XD69_9SPHN</name>
<dbReference type="InterPro" id="IPR025324">
    <property type="entry name" value="DUF4230"/>
</dbReference>
<evidence type="ECO:0000313" key="2">
    <source>
        <dbReference type="Proteomes" id="UP001595615"/>
    </source>
</evidence>
<sequence>MKRAVLILVTLALGLAIGGIAALNWRTDSAPNITSIAQSSLQAVQAQNRLTAFAARFTVAVTSATQRLGLSARKTIIVPGLVRYELDWAKVQASDLVWDAATKRLTVTLPPVEISEPAVDLAQLQEYEDGKLLMALGNAETALDAANRAKLRAALMKEAQAPTLMKLARDATRAAVERTFELPLNAAGVDADVVVRFRDEAGQAM</sequence>
<proteinExistence type="predicted"/>
<gene>
    <name evidence="1" type="ORF">ACFOMD_12385</name>
</gene>
<accession>A0ABV7XD69</accession>
<organism evidence="1 2">
    <name type="scientific">Sphingoaurantiacus capsulatus</name>
    <dbReference type="NCBI Taxonomy" id="1771310"/>
    <lineage>
        <taxon>Bacteria</taxon>
        <taxon>Pseudomonadati</taxon>
        <taxon>Pseudomonadota</taxon>
        <taxon>Alphaproteobacteria</taxon>
        <taxon>Sphingomonadales</taxon>
        <taxon>Sphingosinicellaceae</taxon>
        <taxon>Sphingoaurantiacus</taxon>
    </lineage>
</organism>
<dbReference type="Pfam" id="PF14014">
    <property type="entry name" value="DUF4230"/>
    <property type="match status" value="1"/>
</dbReference>